<evidence type="ECO:0000256" key="2">
    <source>
        <dbReference type="ARBA" id="ARBA00022448"/>
    </source>
</evidence>
<dbReference type="PANTHER" id="PTHR33799">
    <property type="entry name" value="PTS PERMEASE-RELATED-RELATED"/>
    <property type="match status" value="1"/>
</dbReference>
<dbReference type="GO" id="GO:0005737">
    <property type="term" value="C:cytoplasm"/>
    <property type="evidence" value="ECO:0007669"/>
    <property type="project" value="UniProtKB-SubCell"/>
</dbReference>
<dbReference type="KEGG" id="cpas:Clopa_1339"/>
<dbReference type="InterPro" id="IPR036662">
    <property type="entry name" value="PTS_EIIA_man-typ_sf"/>
</dbReference>
<evidence type="ECO:0000256" key="3">
    <source>
        <dbReference type="ARBA" id="ARBA00022490"/>
    </source>
</evidence>
<keyword evidence="8" id="KW-0418">Kinase</keyword>
<dbReference type="eggNOG" id="COG2893">
    <property type="taxonomic scope" value="Bacteria"/>
</dbReference>
<dbReference type="Pfam" id="PF03610">
    <property type="entry name" value="EIIA-man"/>
    <property type="match status" value="1"/>
</dbReference>
<proteinExistence type="predicted"/>
<evidence type="ECO:0000313" key="10">
    <source>
        <dbReference type="EMBL" id="AGK96324.1"/>
    </source>
</evidence>
<dbReference type="STRING" id="86416.Clopa_1339"/>
<dbReference type="PATRIC" id="fig|86416.3.peg.1339"/>
<evidence type="ECO:0000256" key="1">
    <source>
        <dbReference type="ARBA" id="ARBA00004496"/>
    </source>
</evidence>
<organism evidence="10 11">
    <name type="scientific">Clostridium pasteurianum BC1</name>
    <dbReference type="NCBI Taxonomy" id="86416"/>
    <lineage>
        <taxon>Bacteria</taxon>
        <taxon>Bacillati</taxon>
        <taxon>Bacillota</taxon>
        <taxon>Clostridia</taxon>
        <taxon>Eubacteriales</taxon>
        <taxon>Clostridiaceae</taxon>
        <taxon>Clostridium</taxon>
    </lineage>
</organism>
<sequence>MIPIIIAAHGKLAGELLNSAEMIFGKQENIETILFVPGENTEDLKIKYREKLEHFKDSKEVLIIVDLFGGSPYNAAFEIAIINENIDILTGASLPMLLEVLSVRDGENIKIQDIIKTINDSANSYIRSCKQLQASIEEEEL</sequence>
<evidence type="ECO:0000256" key="7">
    <source>
        <dbReference type="ARBA" id="ARBA00022683"/>
    </source>
</evidence>
<evidence type="ECO:0000313" key="11">
    <source>
        <dbReference type="Proteomes" id="UP000013523"/>
    </source>
</evidence>
<reference evidence="10 11" key="1">
    <citation type="submission" date="2012-01" db="EMBL/GenBank/DDBJ databases">
        <title>Complete sequence of chromosome of Clostridium pasteurianum BC1.</title>
        <authorList>
            <consortium name="US DOE Joint Genome Institute"/>
            <person name="Lucas S."/>
            <person name="Han J."/>
            <person name="Lapidus A."/>
            <person name="Cheng J.-F."/>
            <person name="Goodwin L."/>
            <person name="Pitluck S."/>
            <person name="Peters L."/>
            <person name="Mikhailova N."/>
            <person name="Teshima H."/>
            <person name="Detter J.C."/>
            <person name="Han C."/>
            <person name="Tapia R."/>
            <person name="Land M."/>
            <person name="Hauser L."/>
            <person name="Kyrpides N."/>
            <person name="Ivanova N."/>
            <person name="Pagani I."/>
            <person name="Dunn J."/>
            <person name="Taghavi S."/>
            <person name="Francis A."/>
            <person name="van der Lelie D."/>
            <person name="Woyke T."/>
        </authorList>
    </citation>
    <scope>NUCLEOTIDE SEQUENCE [LARGE SCALE GENOMIC DNA]</scope>
    <source>
        <strain evidence="10 11">BC1</strain>
    </source>
</reference>
<name>R4K720_CLOPA</name>
<dbReference type="SUPFAM" id="SSF53062">
    <property type="entry name" value="PTS system fructose IIA component-like"/>
    <property type="match status" value="1"/>
</dbReference>
<keyword evidence="11" id="KW-1185">Reference proteome</keyword>
<dbReference type="InterPro" id="IPR004701">
    <property type="entry name" value="PTS_EIIA_man-typ"/>
</dbReference>
<dbReference type="HOGENOM" id="CLU_123235_1_1_9"/>
<keyword evidence="6" id="KW-0808">Transferase</keyword>
<gene>
    <name evidence="10" type="ORF">Clopa_1339</name>
</gene>
<accession>R4K720</accession>
<dbReference type="InterPro" id="IPR013789">
    <property type="entry name" value="PTS_EIIA_man"/>
</dbReference>
<dbReference type="GO" id="GO:0016773">
    <property type="term" value="F:phosphotransferase activity, alcohol group as acceptor"/>
    <property type="evidence" value="ECO:0007669"/>
    <property type="project" value="InterPro"/>
</dbReference>
<keyword evidence="7" id="KW-0598">Phosphotransferase system</keyword>
<evidence type="ECO:0000256" key="6">
    <source>
        <dbReference type="ARBA" id="ARBA00022679"/>
    </source>
</evidence>
<dbReference type="AlphaFoldDB" id="R4K720"/>
<keyword evidence="4" id="KW-0597">Phosphoprotein</keyword>
<dbReference type="NCBIfam" id="TIGR00824">
    <property type="entry name" value="EIIA-man"/>
    <property type="match status" value="1"/>
</dbReference>
<dbReference type="CDD" id="cd00006">
    <property type="entry name" value="PTS_IIA_man"/>
    <property type="match status" value="1"/>
</dbReference>
<dbReference type="InterPro" id="IPR051471">
    <property type="entry name" value="Bacterial_PTS_sugar_comp"/>
</dbReference>
<protein>
    <submittedName>
        <fullName evidence="10">PTS system, mannose/fructose/sorbose family, IIA component</fullName>
    </submittedName>
</protein>
<dbReference type="OrthoDB" id="9799827at2"/>
<keyword evidence="2" id="KW-0813">Transport</keyword>
<dbReference type="GO" id="GO:0016020">
    <property type="term" value="C:membrane"/>
    <property type="evidence" value="ECO:0007669"/>
    <property type="project" value="InterPro"/>
</dbReference>
<dbReference type="RefSeq" id="WP_015614647.1">
    <property type="nucleotide sequence ID" value="NC_021182.1"/>
</dbReference>
<dbReference type="Proteomes" id="UP000013523">
    <property type="component" value="Chromosome"/>
</dbReference>
<evidence type="ECO:0000256" key="4">
    <source>
        <dbReference type="ARBA" id="ARBA00022553"/>
    </source>
</evidence>
<comment type="subcellular location">
    <subcellularLocation>
        <location evidence="1">Cytoplasm</location>
    </subcellularLocation>
</comment>
<evidence type="ECO:0000259" key="9">
    <source>
        <dbReference type="PROSITE" id="PS51096"/>
    </source>
</evidence>
<dbReference type="GO" id="GO:0009401">
    <property type="term" value="P:phosphoenolpyruvate-dependent sugar phosphotransferase system"/>
    <property type="evidence" value="ECO:0007669"/>
    <property type="project" value="UniProtKB-KW"/>
</dbReference>
<dbReference type="Gene3D" id="3.40.50.510">
    <property type="entry name" value="Phosphotransferase system, mannose-type IIA component"/>
    <property type="match status" value="1"/>
</dbReference>
<evidence type="ECO:0000256" key="8">
    <source>
        <dbReference type="ARBA" id="ARBA00022777"/>
    </source>
</evidence>
<feature type="domain" description="PTS EIIA type-4" evidence="9">
    <location>
        <begin position="1"/>
        <end position="126"/>
    </location>
</feature>
<dbReference type="InterPro" id="IPR033887">
    <property type="entry name" value="PTS_IIA_man"/>
</dbReference>
<dbReference type="PROSITE" id="PS51096">
    <property type="entry name" value="PTS_EIIA_TYPE_4"/>
    <property type="match status" value="1"/>
</dbReference>
<dbReference type="PANTHER" id="PTHR33799:SF1">
    <property type="entry name" value="PTS SYSTEM MANNOSE-SPECIFIC EIIAB COMPONENT-RELATED"/>
    <property type="match status" value="1"/>
</dbReference>
<keyword evidence="3" id="KW-0963">Cytoplasm</keyword>
<evidence type="ECO:0000256" key="5">
    <source>
        <dbReference type="ARBA" id="ARBA00022597"/>
    </source>
</evidence>
<dbReference type="EMBL" id="CP003261">
    <property type="protein sequence ID" value="AGK96324.1"/>
    <property type="molecule type" value="Genomic_DNA"/>
</dbReference>
<dbReference type="GO" id="GO:0016301">
    <property type="term" value="F:kinase activity"/>
    <property type="evidence" value="ECO:0007669"/>
    <property type="project" value="UniProtKB-KW"/>
</dbReference>
<keyword evidence="5" id="KW-0762">Sugar transport</keyword>